<dbReference type="Proteomes" id="UP000663829">
    <property type="component" value="Unassembled WGS sequence"/>
</dbReference>
<evidence type="ECO:0000256" key="4">
    <source>
        <dbReference type="ARBA" id="ARBA00023163"/>
    </source>
</evidence>
<organism evidence="9 13">
    <name type="scientific">Didymodactylos carnosus</name>
    <dbReference type="NCBI Taxonomy" id="1234261"/>
    <lineage>
        <taxon>Eukaryota</taxon>
        <taxon>Metazoa</taxon>
        <taxon>Spiralia</taxon>
        <taxon>Gnathifera</taxon>
        <taxon>Rotifera</taxon>
        <taxon>Eurotatoria</taxon>
        <taxon>Bdelloidea</taxon>
        <taxon>Philodinida</taxon>
        <taxon>Philodinidae</taxon>
        <taxon>Didymodactylos</taxon>
    </lineage>
</organism>
<dbReference type="CDD" id="cd01388">
    <property type="entry name" value="HMG-box_SoxB"/>
    <property type="match status" value="1"/>
</dbReference>
<evidence type="ECO:0000256" key="7">
    <source>
        <dbReference type="SAM" id="MobiDB-lite"/>
    </source>
</evidence>
<name>A0A813S7S8_9BILA</name>
<evidence type="ECO:0000256" key="1">
    <source>
        <dbReference type="ARBA" id="ARBA00004123"/>
    </source>
</evidence>
<dbReference type="GO" id="GO:0007420">
    <property type="term" value="P:brain development"/>
    <property type="evidence" value="ECO:0007669"/>
    <property type="project" value="TreeGrafter"/>
</dbReference>
<feature type="region of interest" description="Disordered" evidence="7">
    <location>
        <begin position="26"/>
        <end position="157"/>
    </location>
</feature>
<keyword evidence="2" id="KW-0805">Transcription regulation</keyword>
<feature type="DNA-binding region" description="HMG box" evidence="6">
    <location>
        <begin position="157"/>
        <end position="225"/>
    </location>
</feature>
<dbReference type="FunFam" id="1.10.30.10:FF:000002">
    <property type="entry name" value="transcription factor Sox-2"/>
    <property type="match status" value="1"/>
</dbReference>
<dbReference type="SUPFAM" id="SSF47095">
    <property type="entry name" value="HMG-box"/>
    <property type="match status" value="1"/>
</dbReference>
<evidence type="ECO:0000259" key="8">
    <source>
        <dbReference type="PROSITE" id="PS50118"/>
    </source>
</evidence>
<evidence type="ECO:0000313" key="13">
    <source>
        <dbReference type="Proteomes" id="UP000663829"/>
    </source>
</evidence>
<feature type="compositionally biased region" description="Low complexity" evidence="7">
    <location>
        <begin position="62"/>
        <end position="119"/>
    </location>
</feature>
<dbReference type="EMBL" id="CAJNOQ010000352">
    <property type="protein sequence ID" value="CAF0791351.1"/>
    <property type="molecule type" value="Genomic_DNA"/>
</dbReference>
<gene>
    <name evidence="9" type="ORF">GPM918_LOCUS3016</name>
    <name evidence="10" type="ORF">OVA965_LOCUS22981</name>
    <name evidence="11" type="ORF">SRO942_LOCUS3016</name>
    <name evidence="12" type="ORF">TMI583_LOCUS23702</name>
</gene>
<evidence type="ECO:0000313" key="12">
    <source>
        <dbReference type="EMBL" id="CAF3990725.1"/>
    </source>
</evidence>
<dbReference type="OrthoDB" id="6247875at2759"/>
<dbReference type="Proteomes" id="UP000682733">
    <property type="component" value="Unassembled WGS sequence"/>
</dbReference>
<accession>A0A813S7S8</accession>
<dbReference type="EMBL" id="CAJOBC010000352">
    <property type="protein sequence ID" value="CAF3575544.1"/>
    <property type="molecule type" value="Genomic_DNA"/>
</dbReference>
<comment type="subcellular location">
    <subcellularLocation>
        <location evidence="1">Nucleus</location>
    </subcellularLocation>
</comment>
<dbReference type="GO" id="GO:0000978">
    <property type="term" value="F:RNA polymerase II cis-regulatory region sequence-specific DNA binding"/>
    <property type="evidence" value="ECO:0007669"/>
    <property type="project" value="TreeGrafter"/>
</dbReference>
<dbReference type="InterPro" id="IPR036910">
    <property type="entry name" value="HMG_box_dom_sf"/>
</dbReference>
<dbReference type="SMART" id="SM00398">
    <property type="entry name" value="HMG"/>
    <property type="match status" value="1"/>
</dbReference>
<feature type="compositionally biased region" description="Basic and acidic residues" evidence="7">
    <location>
        <begin position="121"/>
        <end position="134"/>
    </location>
</feature>
<evidence type="ECO:0000256" key="3">
    <source>
        <dbReference type="ARBA" id="ARBA00023125"/>
    </source>
</evidence>
<sequence>MVSLYNMDSNNLSPMATHMLLSKSTNPLLAPGHHHQLHFQHHSISPQSPHHLSSNGPPHLQLSIPPSWNSPSSNPMSHHLHHLSSQQNNNCNSSLKSNNNNNNNSSLGPNSNSSTLSSSAGDKDENDQNSRDHLSSPGSQGSKPGGGVSGKLMDDRVKRPMNAFMVWSRGQRRKMAQENPKMHNSAISKCLGTEWKGLSEEDKRPFIDEAKRLRAIHMKEHPDYKYRPRRKTKNMLKKEKYPIHHGNTASSAAAAQLASAQLSAQRAQMYANPYDCNYGSMIDQHAIYTQYPQMYSYHHSAPSVSPHLPPPPQSTSPSSQYAAAVMNGYPYGPHGATYMSHAIKSEASSPQRRPMSNDDMPMMFYQQDSIHQPYQQHHNVSPPIVPNIQHM</sequence>
<dbReference type="Pfam" id="PF00505">
    <property type="entry name" value="HMG_box"/>
    <property type="match status" value="1"/>
</dbReference>
<dbReference type="Proteomes" id="UP000677228">
    <property type="component" value="Unassembled WGS sequence"/>
</dbReference>
<dbReference type="EMBL" id="CAJNOK010013180">
    <property type="protein sequence ID" value="CAF1179348.1"/>
    <property type="molecule type" value="Genomic_DNA"/>
</dbReference>
<proteinExistence type="predicted"/>
<feature type="domain" description="HMG box" evidence="8">
    <location>
        <begin position="157"/>
        <end position="225"/>
    </location>
</feature>
<comment type="caution">
    <text evidence="9">The sequence shown here is derived from an EMBL/GenBank/DDBJ whole genome shotgun (WGS) entry which is preliminary data.</text>
</comment>
<dbReference type="InterPro" id="IPR050140">
    <property type="entry name" value="SRY-related_HMG-box_TF-like"/>
</dbReference>
<dbReference type="Gene3D" id="1.10.30.10">
    <property type="entry name" value="High mobility group box domain"/>
    <property type="match status" value="1"/>
</dbReference>
<evidence type="ECO:0000313" key="10">
    <source>
        <dbReference type="EMBL" id="CAF1179348.1"/>
    </source>
</evidence>
<dbReference type="GO" id="GO:0001228">
    <property type="term" value="F:DNA-binding transcription activator activity, RNA polymerase II-specific"/>
    <property type="evidence" value="ECO:0007669"/>
    <property type="project" value="TreeGrafter"/>
</dbReference>
<dbReference type="Pfam" id="PF12336">
    <property type="entry name" value="SOXp"/>
    <property type="match status" value="1"/>
</dbReference>
<keyword evidence="3 6" id="KW-0238">DNA-binding</keyword>
<evidence type="ECO:0000256" key="5">
    <source>
        <dbReference type="ARBA" id="ARBA00023242"/>
    </source>
</evidence>
<keyword evidence="5 6" id="KW-0539">Nucleus</keyword>
<evidence type="ECO:0000313" key="11">
    <source>
        <dbReference type="EMBL" id="CAF3575544.1"/>
    </source>
</evidence>
<evidence type="ECO:0000313" key="9">
    <source>
        <dbReference type="EMBL" id="CAF0791351.1"/>
    </source>
</evidence>
<evidence type="ECO:0000256" key="2">
    <source>
        <dbReference type="ARBA" id="ARBA00023015"/>
    </source>
</evidence>
<dbReference type="EMBL" id="CAJOBA010034711">
    <property type="protein sequence ID" value="CAF3990725.1"/>
    <property type="molecule type" value="Genomic_DNA"/>
</dbReference>
<dbReference type="GO" id="GO:0030182">
    <property type="term" value="P:neuron differentiation"/>
    <property type="evidence" value="ECO:0007669"/>
    <property type="project" value="TreeGrafter"/>
</dbReference>
<reference evidence="9" key="1">
    <citation type="submission" date="2021-02" db="EMBL/GenBank/DDBJ databases">
        <authorList>
            <person name="Nowell W R."/>
        </authorList>
    </citation>
    <scope>NUCLEOTIDE SEQUENCE</scope>
</reference>
<feature type="compositionally biased region" description="Basic residues" evidence="7">
    <location>
        <begin position="32"/>
        <end position="41"/>
    </location>
</feature>
<dbReference type="InterPro" id="IPR022097">
    <property type="entry name" value="SOX_fam"/>
</dbReference>
<keyword evidence="13" id="KW-1185">Reference proteome</keyword>
<feature type="compositionally biased region" description="Low complexity" evidence="7">
    <location>
        <begin position="42"/>
        <end position="54"/>
    </location>
</feature>
<protein>
    <recommendedName>
        <fullName evidence="8">HMG box domain-containing protein</fullName>
    </recommendedName>
</protein>
<dbReference type="GO" id="GO:0005634">
    <property type="term" value="C:nucleus"/>
    <property type="evidence" value="ECO:0007669"/>
    <property type="project" value="UniProtKB-SubCell"/>
</dbReference>
<dbReference type="InterPro" id="IPR009071">
    <property type="entry name" value="HMG_box_dom"/>
</dbReference>
<dbReference type="Proteomes" id="UP000681722">
    <property type="component" value="Unassembled WGS sequence"/>
</dbReference>
<dbReference type="PROSITE" id="PS50118">
    <property type="entry name" value="HMG_BOX_2"/>
    <property type="match status" value="1"/>
</dbReference>
<dbReference type="PANTHER" id="PTHR10270:SF324">
    <property type="entry name" value="SOX DOMAIN-CONTAINING PROTEIN DICHAETE-RELATED"/>
    <property type="match status" value="1"/>
</dbReference>
<keyword evidence="4" id="KW-0804">Transcription</keyword>
<dbReference type="PANTHER" id="PTHR10270">
    <property type="entry name" value="SOX TRANSCRIPTION FACTOR"/>
    <property type="match status" value="1"/>
</dbReference>
<feature type="region of interest" description="Disordered" evidence="7">
    <location>
        <begin position="300"/>
        <end position="319"/>
    </location>
</feature>
<dbReference type="AlphaFoldDB" id="A0A813S7S8"/>
<evidence type="ECO:0000256" key="6">
    <source>
        <dbReference type="PROSITE-ProRule" id="PRU00267"/>
    </source>
</evidence>
<dbReference type="GO" id="GO:0000122">
    <property type="term" value="P:negative regulation of transcription by RNA polymerase II"/>
    <property type="evidence" value="ECO:0007669"/>
    <property type="project" value="TreeGrafter"/>
</dbReference>